<keyword evidence="1 6" id="KW-0547">Nucleotide-binding</keyword>
<dbReference type="SMART" id="SM00487">
    <property type="entry name" value="DEXDc"/>
    <property type="match status" value="1"/>
</dbReference>
<dbReference type="WBParaSite" id="Pan_g4643.t1">
    <property type="protein sequence ID" value="Pan_g4643.t1"/>
    <property type="gene ID" value="Pan_g4643"/>
</dbReference>
<dbReference type="AlphaFoldDB" id="A0A7E4VZ88"/>
<dbReference type="InterPro" id="IPR001650">
    <property type="entry name" value="Helicase_C-like"/>
</dbReference>
<dbReference type="InterPro" id="IPR014001">
    <property type="entry name" value="Helicase_ATP-bd"/>
</dbReference>
<dbReference type="GO" id="GO:0003724">
    <property type="term" value="F:RNA helicase activity"/>
    <property type="evidence" value="ECO:0007669"/>
    <property type="project" value="UniProtKB-EC"/>
</dbReference>
<dbReference type="CDD" id="cd00268">
    <property type="entry name" value="DEADc"/>
    <property type="match status" value="1"/>
</dbReference>
<accession>A0A7E4VZ88</accession>
<dbReference type="GO" id="GO:0016787">
    <property type="term" value="F:hydrolase activity"/>
    <property type="evidence" value="ECO:0007669"/>
    <property type="project" value="UniProtKB-KW"/>
</dbReference>
<dbReference type="PANTHER" id="PTHR24031">
    <property type="entry name" value="RNA HELICASE"/>
    <property type="match status" value="1"/>
</dbReference>
<proteinExistence type="inferred from homology"/>
<dbReference type="Pfam" id="PF00271">
    <property type="entry name" value="Helicase_C"/>
    <property type="match status" value="1"/>
</dbReference>
<comment type="domain">
    <text evidence="7">The Q motif is unique to and characteristic of the DEAD box family of RNA helicases and controls ATP binding and hydrolysis.</text>
</comment>
<reference evidence="12" key="2">
    <citation type="submission" date="2020-10" db="UniProtKB">
        <authorList>
            <consortium name="WormBaseParasite"/>
        </authorList>
    </citation>
    <scope>IDENTIFICATION</scope>
</reference>
<dbReference type="PROSITE" id="PS51194">
    <property type="entry name" value="HELICASE_CTER"/>
    <property type="match status" value="1"/>
</dbReference>
<comment type="catalytic activity">
    <reaction evidence="7">
        <text>ATP + H2O = ADP + phosphate + H(+)</text>
        <dbReference type="Rhea" id="RHEA:13065"/>
        <dbReference type="ChEBI" id="CHEBI:15377"/>
        <dbReference type="ChEBI" id="CHEBI:15378"/>
        <dbReference type="ChEBI" id="CHEBI:30616"/>
        <dbReference type="ChEBI" id="CHEBI:43474"/>
        <dbReference type="ChEBI" id="CHEBI:456216"/>
        <dbReference type="EC" id="3.6.4.13"/>
    </reaction>
</comment>
<keyword evidence="2 6" id="KW-0378">Hydrolase</keyword>
<evidence type="ECO:0000256" key="2">
    <source>
        <dbReference type="ARBA" id="ARBA00022801"/>
    </source>
</evidence>
<feature type="region of interest" description="Disordered" evidence="8">
    <location>
        <begin position="251"/>
        <end position="325"/>
    </location>
</feature>
<evidence type="ECO:0000259" key="10">
    <source>
        <dbReference type="PROSITE" id="PS51194"/>
    </source>
</evidence>
<evidence type="ECO:0000256" key="5">
    <source>
        <dbReference type="ARBA" id="ARBA00022884"/>
    </source>
</evidence>
<comment type="similarity">
    <text evidence="6">Belongs to the DEAD box helicase family.</text>
</comment>
<keyword evidence="11" id="KW-1185">Reference proteome</keyword>
<comment type="function">
    <text evidence="7">RNA helicase.</text>
</comment>
<evidence type="ECO:0000256" key="4">
    <source>
        <dbReference type="ARBA" id="ARBA00022840"/>
    </source>
</evidence>
<evidence type="ECO:0000256" key="1">
    <source>
        <dbReference type="ARBA" id="ARBA00022741"/>
    </source>
</evidence>
<reference evidence="11" key="1">
    <citation type="journal article" date="2013" name="Genetics">
        <title>The draft genome and transcriptome of Panagrellus redivivus are shaped by the harsh demands of a free-living lifestyle.</title>
        <authorList>
            <person name="Srinivasan J."/>
            <person name="Dillman A.R."/>
            <person name="Macchietto M.G."/>
            <person name="Heikkinen L."/>
            <person name="Lakso M."/>
            <person name="Fracchia K.M."/>
            <person name="Antoshechkin I."/>
            <person name="Mortazavi A."/>
            <person name="Wong G."/>
            <person name="Sternberg P.W."/>
        </authorList>
    </citation>
    <scope>NUCLEOTIDE SEQUENCE [LARGE SCALE GENOMIC DNA]</scope>
    <source>
        <strain evidence="11">MT8872</strain>
    </source>
</reference>
<dbReference type="PROSITE" id="PS51192">
    <property type="entry name" value="HELICASE_ATP_BIND_1"/>
    <property type="match status" value="1"/>
</dbReference>
<name>A0A7E4VZ88_PANRE</name>
<keyword evidence="4 6" id="KW-0067">ATP-binding</keyword>
<dbReference type="InterPro" id="IPR011545">
    <property type="entry name" value="DEAD/DEAH_box_helicase_dom"/>
</dbReference>
<feature type="compositionally biased region" description="Polar residues" evidence="8">
    <location>
        <begin position="255"/>
        <end position="266"/>
    </location>
</feature>
<dbReference type="Gene3D" id="3.40.50.300">
    <property type="entry name" value="P-loop containing nucleotide triphosphate hydrolases"/>
    <property type="match status" value="2"/>
</dbReference>
<evidence type="ECO:0000256" key="6">
    <source>
        <dbReference type="RuleBase" id="RU000492"/>
    </source>
</evidence>
<evidence type="ECO:0000313" key="12">
    <source>
        <dbReference type="WBParaSite" id="Pan_g4643.t1"/>
    </source>
</evidence>
<dbReference type="SUPFAM" id="SSF52540">
    <property type="entry name" value="P-loop containing nucleoside triphosphate hydrolases"/>
    <property type="match status" value="2"/>
</dbReference>
<dbReference type="InterPro" id="IPR000629">
    <property type="entry name" value="RNA-helicase_DEAD-box_CS"/>
</dbReference>
<sequence length="778" mass="87490">MDRQQRFGEAFAEQRSLVDRRREQAELVVQSYREAGFAASDTLGLHVGRDNVNEREEFTRMVFEQQALRYAPVDDYEDGSSSSLSGGSNVGGLDVRSESSAPSDHERMDFSEFNDAPPLYRARPYEHMPNPRGGLVPYDTTSVESHSVNSPDGSLSSHSTGYIPPRPPRNLPPRVQSPESVHSQRFSPAPSVHGSIAGSQRLSPAVSAHESLAGSQRPSPVPSAHGSIASSIGSAFDQALVPGGSTAPKPAFVSTFPTPQVTQPAANPSAAPKQPKKKTLKVSTYSKTGPPKIKISRPTWPPPGHLVIDFDPRTQITEPKAPKSRNYTPAFRNIDELIKQDNRCARLYGLLHDLDDDYECNISAEDVPRVIEWSGFAFPPQLTRIITEQFRYEKPRKVQTVVAPLLLAGYDVVCRMENASGKTMAYILPMFTILHDRINAGQYKNDYNDMSSHPFALIIADTRELTTQIYEQICKCNLAFGYKVSRCIGEFDRRINIQELQGGADIIVATPGRLRDVVESGYLNVSDLQYIVFDEADRIFSPGFWDQLNPVFQRFPELNQRQMSFFGATIDTNLDLGQFLRPGYATVANLKYKIAPRLNFYFCFVNRRTRYSTFLTNYAENIIKDNPLYSSKILIFMRTIDECNQMRDFMQQNLKTCQVLAMNSSRNQFQRDAIIKELRNPAPVDHLIVLTTNLMCRGLDIPEVNHVVHFSIDEFDDFVNRSGRTGRLCDGYVHVLIDKDASIPNVKMVRQALLSIKHDIPPEIDLFIASKFNEIDFV</sequence>
<feature type="region of interest" description="Disordered" evidence="8">
    <location>
        <begin position="71"/>
        <end position="229"/>
    </location>
</feature>
<feature type="domain" description="Helicase C-terminal" evidence="10">
    <location>
        <begin position="614"/>
        <end position="768"/>
    </location>
</feature>
<feature type="domain" description="Helicase ATP-binding" evidence="9">
    <location>
        <begin position="403"/>
        <end position="588"/>
    </location>
</feature>
<dbReference type="EC" id="3.6.4.13" evidence="7"/>
<keyword evidence="5 7" id="KW-0694">RNA-binding</keyword>
<feature type="compositionally biased region" description="Polar residues" evidence="8">
    <location>
        <begin position="177"/>
        <end position="186"/>
    </location>
</feature>
<evidence type="ECO:0000256" key="7">
    <source>
        <dbReference type="RuleBase" id="RU365068"/>
    </source>
</evidence>
<evidence type="ECO:0000256" key="8">
    <source>
        <dbReference type="SAM" id="MobiDB-lite"/>
    </source>
</evidence>
<keyword evidence="3 6" id="KW-0347">Helicase</keyword>
<dbReference type="GO" id="GO:0003723">
    <property type="term" value="F:RNA binding"/>
    <property type="evidence" value="ECO:0007669"/>
    <property type="project" value="UniProtKB-UniRule"/>
</dbReference>
<protein>
    <recommendedName>
        <fullName evidence="7">ATP-dependent RNA helicase</fullName>
        <ecNumber evidence="7">3.6.4.13</ecNumber>
    </recommendedName>
</protein>
<dbReference type="PROSITE" id="PS00039">
    <property type="entry name" value="DEAD_ATP_HELICASE"/>
    <property type="match status" value="1"/>
</dbReference>
<feature type="compositionally biased region" description="Polar residues" evidence="8">
    <location>
        <begin position="139"/>
        <end position="160"/>
    </location>
</feature>
<dbReference type="GO" id="GO:0043186">
    <property type="term" value="C:P granule"/>
    <property type="evidence" value="ECO:0007669"/>
    <property type="project" value="UniProtKB-ARBA"/>
</dbReference>
<dbReference type="Pfam" id="PF00270">
    <property type="entry name" value="DEAD"/>
    <property type="match status" value="1"/>
</dbReference>
<dbReference type="InterPro" id="IPR027417">
    <property type="entry name" value="P-loop_NTPase"/>
</dbReference>
<dbReference type="SMART" id="SM00490">
    <property type="entry name" value="HELICc"/>
    <property type="match status" value="1"/>
</dbReference>
<evidence type="ECO:0000313" key="11">
    <source>
        <dbReference type="Proteomes" id="UP000492821"/>
    </source>
</evidence>
<evidence type="ECO:0000259" key="9">
    <source>
        <dbReference type="PROSITE" id="PS51192"/>
    </source>
</evidence>
<organism evidence="11 12">
    <name type="scientific">Panagrellus redivivus</name>
    <name type="common">Microworm</name>
    <dbReference type="NCBI Taxonomy" id="6233"/>
    <lineage>
        <taxon>Eukaryota</taxon>
        <taxon>Metazoa</taxon>
        <taxon>Ecdysozoa</taxon>
        <taxon>Nematoda</taxon>
        <taxon>Chromadorea</taxon>
        <taxon>Rhabditida</taxon>
        <taxon>Tylenchina</taxon>
        <taxon>Panagrolaimomorpha</taxon>
        <taxon>Panagrolaimoidea</taxon>
        <taxon>Panagrolaimidae</taxon>
        <taxon>Panagrellus</taxon>
    </lineage>
</organism>
<evidence type="ECO:0000256" key="3">
    <source>
        <dbReference type="ARBA" id="ARBA00022806"/>
    </source>
</evidence>
<dbReference type="Proteomes" id="UP000492821">
    <property type="component" value="Unassembled WGS sequence"/>
</dbReference>
<feature type="compositionally biased region" description="Low complexity" evidence="8">
    <location>
        <begin position="79"/>
        <end position="94"/>
    </location>
</feature>
<dbReference type="GO" id="GO:0005524">
    <property type="term" value="F:ATP binding"/>
    <property type="evidence" value="ECO:0007669"/>
    <property type="project" value="UniProtKB-UniRule"/>
</dbReference>
<dbReference type="InterPro" id="IPR044742">
    <property type="entry name" value="DEAD/DEAH_RhlB"/>
</dbReference>